<keyword evidence="2" id="KW-0677">Repeat</keyword>
<evidence type="ECO:0000256" key="3">
    <source>
        <dbReference type="SAM" id="MobiDB-lite"/>
    </source>
</evidence>
<dbReference type="SUPFAM" id="SSF52047">
    <property type="entry name" value="RNI-like"/>
    <property type="match status" value="1"/>
</dbReference>
<feature type="compositionally biased region" description="Basic and acidic residues" evidence="3">
    <location>
        <begin position="1237"/>
        <end position="1249"/>
    </location>
</feature>
<feature type="region of interest" description="Disordered" evidence="3">
    <location>
        <begin position="1"/>
        <end position="103"/>
    </location>
</feature>
<dbReference type="GeneID" id="55968756"/>
<feature type="compositionally biased region" description="Basic and acidic residues" evidence="3">
    <location>
        <begin position="273"/>
        <end position="307"/>
    </location>
</feature>
<accession>A0A9P5D2Q3</accession>
<name>A0A9P5D2Q3_9HYPO</name>
<evidence type="ECO:0000313" key="5">
    <source>
        <dbReference type="Proteomes" id="UP000749293"/>
    </source>
</evidence>
<dbReference type="PANTHER" id="PTHR24112">
    <property type="entry name" value="LEUCINE-RICH REPEAT, ISOFORM F-RELATED"/>
    <property type="match status" value="1"/>
</dbReference>
<keyword evidence="1" id="KW-0433">Leucine-rich repeat</keyword>
<proteinExistence type="predicted"/>
<evidence type="ECO:0000313" key="4">
    <source>
        <dbReference type="EMBL" id="KAF4121040.1"/>
    </source>
</evidence>
<dbReference type="Gene3D" id="3.80.10.10">
    <property type="entry name" value="Ribonuclease Inhibitor"/>
    <property type="match status" value="1"/>
</dbReference>
<dbReference type="InterPro" id="IPR051279">
    <property type="entry name" value="PP1-Reg/Actin-Interact_Protein"/>
</dbReference>
<dbReference type="RefSeq" id="XP_035319692.1">
    <property type="nucleotide sequence ID" value="XM_035464506.1"/>
</dbReference>
<dbReference type="Proteomes" id="UP000749293">
    <property type="component" value="Unassembled WGS sequence"/>
</dbReference>
<feature type="region of interest" description="Disordered" evidence="3">
    <location>
        <begin position="1040"/>
        <end position="1066"/>
    </location>
</feature>
<dbReference type="PANTHER" id="PTHR24112:SF9">
    <property type="entry name" value="PROTEIN PHOSPHATASE 1 REGULATORY SUBUNIT 37"/>
    <property type="match status" value="1"/>
</dbReference>
<comment type="caution">
    <text evidence="4">The sequence shown here is derived from an EMBL/GenBank/DDBJ whole genome shotgun (WGS) entry which is preliminary data.</text>
</comment>
<organism evidence="4 5">
    <name type="scientific">Geosmithia morbida</name>
    <dbReference type="NCBI Taxonomy" id="1094350"/>
    <lineage>
        <taxon>Eukaryota</taxon>
        <taxon>Fungi</taxon>
        <taxon>Dikarya</taxon>
        <taxon>Ascomycota</taxon>
        <taxon>Pezizomycotina</taxon>
        <taxon>Sordariomycetes</taxon>
        <taxon>Hypocreomycetidae</taxon>
        <taxon>Hypocreales</taxon>
        <taxon>Bionectriaceae</taxon>
        <taxon>Geosmithia</taxon>
    </lineage>
</organism>
<feature type="compositionally biased region" description="Low complexity" evidence="3">
    <location>
        <begin position="1053"/>
        <end position="1066"/>
    </location>
</feature>
<feature type="compositionally biased region" description="Low complexity" evidence="3">
    <location>
        <begin position="119"/>
        <end position="143"/>
    </location>
</feature>
<dbReference type="AlphaFoldDB" id="A0A9P5D2Q3"/>
<keyword evidence="5" id="KW-1185">Reference proteome</keyword>
<dbReference type="OrthoDB" id="8436363at2759"/>
<dbReference type="InterPro" id="IPR032675">
    <property type="entry name" value="LRR_dom_sf"/>
</dbReference>
<feature type="compositionally biased region" description="Low complexity" evidence="3">
    <location>
        <begin position="88"/>
        <end position="99"/>
    </location>
</feature>
<feature type="region of interest" description="Disordered" evidence="3">
    <location>
        <begin position="119"/>
        <end position="199"/>
    </location>
</feature>
<feature type="compositionally biased region" description="Basic and acidic residues" evidence="3">
    <location>
        <begin position="347"/>
        <end position="371"/>
    </location>
</feature>
<gene>
    <name evidence="4" type="ORF">GMORB2_2526</name>
</gene>
<feature type="region of interest" description="Disordered" evidence="3">
    <location>
        <begin position="1222"/>
        <end position="1249"/>
    </location>
</feature>
<sequence length="1249" mass="135561">MEQVHGVDVSWMTQATPKDRINRRPPSPPAKIATPARPQQITTTATSSPKPASPNPQNHGANNGHATSPAIPITRRHSRSGSLDKSNPGSPTGTPPSRRNSWFSNISAKFSGTNLHLLHQQQQPQQQQQPASPHSPSQPQHGQVTEPPQEKANDSMPESSPSTHPPVPRPSGSRGAVLPPATKPIDNGPYTPAPPKSGQAGFLGVFRRLSSSGNGHAAARVGNGLVERRILNVDDKRQRCAISELKDNKLKKVSFCVDVEVAPVPKYADAPDPADRVPVDSTHKTMTEKGEGAALKDPKAVEEKKEAGLPLSPPADTVASQPAAAATAEATEIDDSHAASQLSSSPPEKEKEKEPSKKKEKKKRSEEERKARKEKKRRLAEANGTIPMEIRYDSSDENPDTADSPPAEGMTKTATMHGYPTTDPARVYRRCCQLRETPILKKITEQLLDTANWSSATGMVNKLDLTGYWLQHADVVTLGDYLAVVPVREVLLENSNLSDEGLRVILAGMLTVRPPNPGRRRRRPKQRDMEPRGGLVERLVIKNNKFGPDGWKYLSLFLYLCRSLKFLDVSDVAFPRQAATATSQADNNRNLPNGRHMPLGIAEIFSRALAERLAGPATLELLNIGGTEPTMDQLGTIVDGLIKSDVRRLGLAHNHLDGKGAQHLAKFLAAGNCVGLDLSGNHLGRHIESLMESLNGSSPLWALSLSDCNLEPASLCKVLSTLTKLNNFRFIDLSHNHELFTQSPSAVGTLRKYLPKMEPLKRIHLQDMGMSAEQAIAIIEILPEIHNLAHVNLLENTELVKLADARTEEEQEEACALYASLMAGARLSTSLVCIDIDVPGDKSGEIVKAMAKQVVAYCLRNMEAIHDSDISAAAASAMSESQADKDAALLSSKVAGYPDVIAHLVGHDVLEQDDDESNMDGPDEDYVIGGTGVVKALTCCLENRGDDSGRQSVELMRDNDGAGEGQDVDDNVAGGLPTGGKAKEMSKHLLAAARKIRHRLQPALIKARTSPSDEHDLRKLIFLDETLQGIIKRFEDEFPDTREDAPQHPPLQPLTKTTTSSTAATNHTEEQLTACLPADPASDGEADDEAKLIAHPDHDNENERPLSRTSSVLSKILAEEEGRTLRTGHRFRSGFFTQADLGYLATVEDIGAEPSLIRLVNDIAEDIGGELLERVQKKGAINIFKEDRAFVLRCMKEQDGESWDNFIEAQHKARANILVPGTAATEQSASSSSDSVGRLEKADDSAIAD</sequence>
<feature type="region of interest" description="Disordered" evidence="3">
    <location>
        <begin position="270"/>
        <end position="422"/>
    </location>
</feature>
<evidence type="ECO:0000256" key="1">
    <source>
        <dbReference type="ARBA" id="ARBA00022614"/>
    </source>
</evidence>
<feature type="compositionally biased region" description="Polar residues" evidence="3">
    <location>
        <begin position="57"/>
        <end position="66"/>
    </location>
</feature>
<protein>
    <submittedName>
        <fullName evidence="4">Cell wall biogenesis protein Mhp1</fullName>
    </submittedName>
</protein>
<dbReference type="EMBL" id="JAANYQ010000014">
    <property type="protein sequence ID" value="KAF4121040.1"/>
    <property type="molecule type" value="Genomic_DNA"/>
</dbReference>
<evidence type="ECO:0000256" key="2">
    <source>
        <dbReference type="ARBA" id="ARBA00022737"/>
    </source>
</evidence>
<reference evidence="4" key="1">
    <citation type="submission" date="2020-03" db="EMBL/GenBank/DDBJ databases">
        <title>Site-based positive gene gene selection in Geosmithia morbida across the United States reveals a broad range of putative effectors and factors for local host and environmental adapation.</title>
        <authorList>
            <person name="Onufrak A."/>
            <person name="Murdoch R.W."/>
            <person name="Gazis R."/>
            <person name="Huff M."/>
            <person name="Staton M."/>
            <person name="Klingeman W."/>
            <person name="Hadziabdic D."/>
        </authorList>
    </citation>
    <scope>NUCLEOTIDE SEQUENCE</scope>
    <source>
        <strain evidence="4">1262</strain>
    </source>
</reference>